<dbReference type="GO" id="GO:0003677">
    <property type="term" value="F:DNA binding"/>
    <property type="evidence" value="ECO:0007669"/>
    <property type="project" value="InterPro"/>
</dbReference>
<organism evidence="7 8">
    <name type="scientific">Bordetella genomosp. 10</name>
    <dbReference type="NCBI Taxonomy" id="1416804"/>
    <lineage>
        <taxon>Bacteria</taxon>
        <taxon>Pseudomonadati</taxon>
        <taxon>Pseudomonadota</taxon>
        <taxon>Betaproteobacteria</taxon>
        <taxon>Burkholderiales</taxon>
        <taxon>Alcaligenaceae</taxon>
        <taxon>Bordetella</taxon>
    </lineage>
</organism>
<evidence type="ECO:0000256" key="3">
    <source>
        <dbReference type="ARBA" id="ARBA00023082"/>
    </source>
</evidence>
<dbReference type="Pfam" id="PF04542">
    <property type="entry name" value="Sigma70_r2"/>
    <property type="match status" value="1"/>
</dbReference>
<dbReference type="SUPFAM" id="SSF88659">
    <property type="entry name" value="Sigma3 and sigma4 domains of RNA polymerase sigma factors"/>
    <property type="match status" value="1"/>
</dbReference>
<dbReference type="InterPro" id="IPR013325">
    <property type="entry name" value="RNA_pol_sigma_r2"/>
</dbReference>
<evidence type="ECO:0000259" key="5">
    <source>
        <dbReference type="Pfam" id="PF04542"/>
    </source>
</evidence>
<dbReference type="SUPFAM" id="SSF88946">
    <property type="entry name" value="Sigma2 domain of RNA polymerase sigma factors"/>
    <property type="match status" value="1"/>
</dbReference>
<dbReference type="Pfam" id="PF08281">
    <property type="entry name" value="Sigma70_r4_2"/>
    <property type="match status" value="1"/>
</dbReference>
<dbReference type="InterPro" id="IPR007627">
    <property type="entry name" value="RNA_pol_sigma70_r2"/>
</dbReference>
<evidence type="ECO:0000259" key="6">
    <source>
        <dbReference type="Pfam" id="PF08281"/>
    </source>
</evidence>
<name>A0A261SJK1_9BORD</name>
<keyword evidence="2" id="KW-0805">Transcription regulation</keyword>
<proteinExistence type="inferred from homology"/>
<accession>A0A261SJK1</accession>
<dbReference type="InterPro" id="IPR036388">
    <property type="entry name" value="WH-like_DNA-bd_sf"/>
</dbReference>
<evidence type="ECO:0000256" key="4">
    <source>
        <dbReference type="ARBA" id="ARBA00023163"/>
    </source>
</evidence>
<dbReference type="InterPro" id="IPR014284">
    <property type="entry name" value="RNA_pol_sigma-70_dom"/>
</dbReference>
<protein>
    <recommendedName>
        <fullName evidence="9">RNA polymerase subunit sigma</fullName>
    </recommendedName>
</protein>
<sequence>MANAPVSETPRLSRQAVGTLYIDNRGWLQGWLRGKLGDAHLAADFVHDTFVRLLARPRTTQELREPRAFLRTVASGLLIDHWRRQDLERAWLQAWEGLPEDTHPSAETQAMLLQTLQTVDAMLARLGERTREAFLLQQVHGCSQGEIAQRLGVSDRMVRKYLSAAMLGCLQISMAGA</sequence>
<dbReference type="Proteomes" id="UP000216020">
    <property type="component" value="Unassembled WGS sequence"/>
</dbReference>
<feature type="domain" description="RNA polymerase sigma factor 70 region 4 type 2" evidence="6">
    <location>
        <begin position="117"/>
        <end position="166"/>
    </location>
</feature>
<dbReference type="Gene3D" id="1.10.10.10">
    <property type="entry name" value="Winged helix-like DNA-binding domain superfamily/Winged helix DNA-binding domain"/>
    <property type="match status" value="1"/>
</dbReference>
<dbReference type="AlphaFoldDB" id="A0A261SJK1"/>
<dbReference type="InterPro" id="IPR039425">
    <property type="entry name" value="RNA_pol_sigma-70-like"/>
</dbReference>
<evidence type="ECO:0000256" key="1">
    <source>
        <dbReference type="ARBA" id="ARBA00010641"/>
    </source>
</evidence>
<dbReference type="EMBL" id="NEVM01000001">
    <property type="protein sequence ID" value="OZI37586.1"/>
    <property type="molecule type" value="Genomic_DNA"/>
</dbReference>
<reference evidence="8" key="1">
    <citation type="submission" date="2017-05" db="EMBL/GenBank/DDBJ databases">
        <title>Complete and WGS of Bordetella genogroups.</title>
        <authorList>
            <person name="Spilker T."/>
            <person name="Lipuma J."/>
        </authorList>
    </citation>
    <scope>NUCLEOTIDE SEQUENCE [LARGE SCALE GENOMIC DNA]</scope>
    <source>
        <strain evidence="8">AU16122</strain>
    </source>
</reference>
<gene>
    <name evidence="7" type="ORF">CAL29_04065</name>
</gene>
<dbReference type="GO" id="GO:0016987">
    <property type="term" value="F:sigma factor activity"/>
    <property type="evidence" value="ECO:0007669"/>
    <property type="project" value="UniProtKB-KW"/>
</dbReference>
<evidence type="ECO:0008006" key="9">
    <source>
        <dbReference type="Google" id="ProtNLM"/>
    </source>
</evidence>
<dbReference type="PANTHER" id="PTHR43133">
    <property type="entry name" value="RNA POLYMERASE ECF-TYPE SIGMA FACTO"/>
    <property type="match status" value="1"/>
</dbReference>
<dbReference type="InterPro" id="IPR013249">
    <property type="entry name" value="RNA_pol_sigma70_r4_t2"/>
</dbReference>
<evidence type="ECO:0000313" key="8">
    <source>
        <dbReference type="Proteomes" id="UP000216020"/>
    </source>
</evidence>
<evidence type="ECO:0000256" key="2">
    <source>
        <dbReference type="ARBA" id="ARBA00023015"/>
    </source>
</evidence>
<comment type="similarity">
    <text evidence="1">Belongs to the sigma-70 factor family. ECF subfamily.</text>
</comment>
<keyword evidence="4" id="KW-0804">Transcription</keyword>
<dbReference type="GO" id="GO:0006352">
    <property type="term" value="P:DNA-templated transcription initiation"/>
    <property type="evidence" value="ECO:0007669"/>
    <property type="project" value="InterPro"/>
</dbReference>
<dbReference type="OrthoDB" id="8654550at2"/>
<feature type="domain" description="RNA polymerase sigma-70 region 2" evidence="5">
    <location>
        <begin position="20"/>
        <end position="86"/>
    </location>
</feature>
<dbReference type="PANTHER" id="PTHR43133:SF63">
    <property type="entry name" value="RNA POLYMERASE SIGMA FACTOR FECI-RELATED"/>
    <property type="match status" value="1"/>
</dbReference>
<dbReference type="Gene3D" id="1.10.1740.10">
    <property type="match status" value="1"/>
</dbReference>
<keyword evidence="8" id="KW-1185">Reference proteome</keyword>
<keyword evidence="3" id="KW-0731">Sigma factor</keyword>
<dbReference type="NCBIfam" id="TIGR02937">
    <property type="entry name" value="sigma70-ECF"/>
    <property type="match status" value="1"/>
</dbReference>
<comment type="caution">
    <text evidence="7">The sequence shown here is derived from an EMBL/GenBank/DDBJ whole genome shotgun (WGS) entry which is preliminary data.</text>
</comment>
<evidence type="ECO:0000313" key="7">
    <source>
        <dbReference type="EMBL" id="OZI37586.1"/>
    </source>
</evidence>
<dbReference type="InterPro" id="IPR013324">
    <property type="entry name" value="RNA_pol_sigma_r3/r4-like"/>
</dbReference>